<protein>
    <recommendedName>
        <fullName evidence="2">Pao retrotransposon peptidase</fullName>
    </recommendedName>
</protein>
<name>A0A085NC49_9BILA</name>
<gene>
    <name evidence="1" type="ORF">M514_20911</name>
</gene>
<dbReference type="Pfam" id="PF05380">
    <property type="entry name" value="Peptidase_A17"/>
    <property type="match status" value="1"/>
</dbReference>
<reference evidence="1" key="1">
    <citation type="journal article" date="2014" name="Nat. Genet.">
        <title>Genome and transcriptome of the porcine whipworm Trichuris suis.</title>
        <authorList>
            <person name="Jex A.R."/>
            <person name="Nejsum P."/>
            <person name="Schwarz E.M."/>
            <person name="Hu L."/>
            <person name="Young N.D."/>
            <person name="Hall R.S."/>
            <person name="Korhonen P.K."/>
            <person name="Liao S."/>
            <person name="Thamsborg S."/>
            <person name="Xia J."/>
            <person name="Xu P."/>
            <person name="Wang S."/>
            <person name="Scheerlinck J.P."/>
            <person name="Hofmann A."/>
            <person name="Sternberg P.W."/>
            <person name="Wang J."/>
            <person name="Gasser R.B."/>
        </authorList>
    </citation>
    <scope>NUCLEOTIDE SEQUENCE [LARGE SCALE GENOMIC DNA]</scope>
    <source>
        <strain evidence="1">DCEP-RM93F</strain>
    </source>
</reference>
<dbReference type="Proteomes" id="UP000030758">
    <property type="component" value="Unassembled WGS sequence"/>
</dbReference>
<dbReference type="PANTHER" id="PTHR47331">
    <property type="entry name" value="PHD-TYPE DOMAIN-CONTAINING PROTEIN"/>
    <property type="match status" value="1"/>
</dbReference>
<dbReference type="AlphaFoldDB" id="A0A085NC49"/>
<dbReference type="PANTHER" id="PTHR47331:SF1">
    <property type="entry name" value="GAG-LIKE PROTEIN"/>
    <property type="match status" value="1"/>
</dbReference>
<proteinExistence type="predicted"/>
<accession>A0A085NC49</accession>
<organism evidence="1">
    <name type="scientific">Trichuris suis</name>
    <name type="common">pig whipworm</name>
    <dbReference type="NCBI Taxonomy" id="68888"/>
    <lineage>
        <taxon>Eukaryota</taxon>
        <taxon>Metazoa</taxon>
        <taxon>Ecdysozoa</taxon>
        <taxon>Nematoda</taxon>
        <taxon>Enoplea</taxon>
        <taxon>Dorylaimia</taxon>
        <taxon>Trichinellida</taxon>
        <taxon>Trichuridae</taxon>
        <taxon>Trichuris</taxon>
    </lineage>
</organism>
<evidence type="ECO:0000313" key="1">
    <source>
        <dbReference type="EMBL" id="KFD67045.1"/>
    </source>
</evidence>
<evidence type="ECO:0008006" key="2">
    <source>
        <dbReference type="Google" id="ProtNLM"/>
    </source>
</evidence>
<dbReference type="EMBL" id="KL367519">
    <property type="protein sequence ID" value="KFD67045.1"/>
    <property type="molecule type" value="Genomic_DNA"/>
</dbReference>
<dbReference type="InterPro" id="IPR008042">
    <property type="entry name" value="Retrotrans_Pao"/>
</dbReference>
<sequence length="447" mass="50365">MEDLGSISVPRLMRPSTRPYTLHVFCDASEVAYRAVMYCRSDDFESRPCVTLLMVRGKAEPLRRLTIPRLELQGAVIAARMVATIVRDLQSSLDNVTFWTDSAVVLHWLKATGRRFCTFVENRISEILDITKINQWRYVPGKENLADILSRGSLLGTLKNSHWFSGLTFLWQTPESWPSSSLKTDVDVSAEELECVEAARFVSVCTSPSSEDVILQLITRTSRLNHLRGVKVKLPTVEIPKGQNPEGISTFGILTATDLRVTAWVRRAGTAFRGNSEQSPRGILTAAELSEAWETCIESVQRRCFHNRPLLRNSKLQRLNPFLDATGILRVSDRLHLSHLPFQAKHPPILPANHHFSVMLIRQIRADRAHFGVEDTLAEACWDFHQDAACMATSLHRSTTASCVCSHGIRLLWPILHFHPEFDCETMDLHVHLFSSASSTHGDLPQP</sequence>